<evidence type="ECO:0000313" key="2">
    <source>
        <dbReference type="Proteomes" id="UP000194012"/>
    </source>
</evidence>
<name>A0A1X6ZPM8_9RHOB</name>
<gene>
    <name evidence="1" type="ORF">ROG8370_02606</name>
</gene>
<proteinExistence type="predicted"/>
<dbReference type="Proteomes" id="UP000194012">
    <property type="component" value="Unassembled WGS sequence"/>
</dbReference>
<keyword evidence="2" id="KW-1185">Reference proteome</keyword>
<organism evidence="1 2">
    <name type="scientific">Roseovarius gaetbuli</name>
    <dbReference type="NCBI Taxonomy" id="1356575"/>
    <lineage>
        <taxon>Bacteria</taxon>
        <taxon>Pseudomonadati</taxon>
        <taxon>Pseudomonadota</taxon>
        <taxon>Alphaproteobacteria</taxon>
        <taxon>Rhodobacterales</taxon>
        <taxon>Roseobacteraceae</taxon>
        <taxon>Roseovarius</taxon>
    </lineage>
</organism>
<dbReference type="AlphaFoldDB" id="A0A1X6ZPM8"/>
<reference evidence="2" key="1">
    <citation type="submission" date="2017-03" db="EMBL/GenBank/DDBJ databases">
        <authorList>
            <person name="Rodrigo-Torres L."/>
            <person name="Arahal R.D."/>
            <person name="Lucena T."/>
        </authorList>
    </citation>
    <scope>NUCLEOTIDE SEQUENCE [LARGE SCALE GENOMIC DNA]</scope>
    <source>
        <strain evidence="2">CECT 8370</strain>
    </source>
</reference>
<evidence type="ECO:0000313" key="1">
    <source>
        <dbReference type="EMBL" id="SLN57648.1"/>
    </source>
</evidence>
<dbReference type="EMBL" id="FWFJ01000026">
    <property type="protein sequence ID" value="SLN57648.1"/>
    <property type="molecule type" value="Genomic_DNA"/>
</dbReference>
<sequence length="71" mass="7763">MAFMKEARLRAAAEWSHDDLTATRALVESGALSLAGLITHQALPTDAQQAYRTAFSDPTCLKMILNWKDAA</sequence>
<accession>A0A1X6ZPM8</accession>
<protein>
    <submittedName>
        <fullName evidence="1">Uncharacterized protein</fullName>
    </submittedName>
</protein>